<reference evidence="6 7" key="1">
    <citation type="submission" date="2010-04" db="EMBL/GenBank/DDBJ databases">
        <title>The genome of Herbaspirillum seropedicae SmR1, an endophytic, nitrogen-fixing, plant-growth promoting beta-Proteobacteria.</title>
        <authorList>
            <person name="Pedrosa F.O."/>
            <person name="Monteiro R.A."/>
            <person name="Wassem R."/>
            <person name="Cruz L.M."/>
            <person name="Ayub R.A."/>
            <person name="Colauto N.B."/>
            <person name="Fernandez M.A."/>
            <person name="Fungaro M.H.P."/>
            <person name="Grisard E.C."/>
            <person name="Hungria M."/>
            <person name="Madeira H.M.F."/>
            <person name="Nodari R.O."/>
            <person name="Osaku C.A."/>
            <person name="Petzl-Erler M.L."/>
            <person name="Terenzi H."/>
            <person name="Vieira L.G.E."/>
            <person name="Almeida M.I.M."/>
            <person name="Alves L.R."/>
            <person name="Arantes O.M.N."/>
            <person name="Balsanelli E."/>
            <person name="Barcellos F.G."/>
            <person name="Baura V.A."/>
            <person name="Binde D.R."/>
            <person name="Campo R.J."/>
            <person name="Chubatsu L.S."/>
            <person name="Chueire L.M.O."/>
            <person name="Ciferri R.R."/>
            <person name="Correa L.C."/>
            <person name="da Conceicao Silva J.L."/>
            <person name="Dabul A.N.G."/>
            <person name="Dambros B.P."/>
            <person name="Faoro H."/>
            <person name="Favetti A."/>
            <person name="Friedermann G."/>
            <person name="Furlaneto M.C."/>
            <person name="Gasques L.S."/>
            <person name="Gimenes C.C.T."/>
            <person name="Gioppo N.M.R."/>
            <person name="Glienke-Blanco C."/>
            <person name="Godoy L.P."/>
            <person name="Guerra M.P."/>
            <person name="Karp S."/>
            <person name="Kava-Cordeiro V."/>
            <person name="Margarido V.P."/>
            <person name="Mathioni S.M."/>
            <person name="Menck-Soares M.A."/>
            <person name="Murace N.K."/>
            <person name="Nicolas M.F."/>
            <person name="Oliveira C.E.C."/>
            <person name="Pagnan N.A.B."/>
            <person name="Pamphile J.A."/>
            <person name="Patussi E.V."/>
            <person name="Pereira L.F.P."/>
            <person name="Pereira-Ferrari L."/>
            <person name="Pinto F.G.S."/>
            <person name="Precoma C."/>
            <person name="Prioli A.J."/>
            <person name="Prioli S.M.A.P."/>
            <person name="Raittz R.T."/>
            <person name="Ramos H.J.O."/>
            <person name="Ribeiro E.M.S.F."/>
            <person name="Rigo L.U."/>
            <person name="Rocha C.L.M.S.C."/>
            <person name="Rocha S.N."/>
            <person name="Santos K."/>
            <person name="Satori D."/>
            <person name="Silva A.G."/>
            <person name="Simao R.C.G."/>
            <person name="Soares M.A.M."/>
            <person name="Souza E.M."/>
            <person name="Steffens M.B.R."/>
            <person name="Steindel M."/>
            <person name="Tadra-Sfeir M.Z."/>
            <person name="Takahashi E.K."/>
            <person name="Torres R.A."/>
            <person name="Valle J.S."/>
            <person name="Vernal J.I."/>
            <person name="Vilas-Boas L.A."/>
            <person name="Watanabe M.A.E."/>
            <person name="Weiss V.A."/>
            <person name="Yates M.A."/>
            <person name="Souza E.M."/>
        </authorList>
    </citation>
    <scope>NUCLEOTIDE SEQUENCE [LARGE SCALE GENOMIC DNA]</scope>
    <source>
        <strain evidence="6 7">SmR1</strain>
    </source>
</reference>
<dbReference type="InterPro" id="IPR011991">
    <property type="entry name" value="ArsR-like_HTH"/>
</dbReference>
<dbReference type="SUPFAM" id="SSF55781">
    <property type="entry name" value="GAF domain-like"/>
    <property type="match status" value="1"/>
</dbReference>
<dbReference type="KEGG" id="hse:Hsero_2285"/>
<dbReference type="InterPro" id="IPR029016">
    <property type="entry name" value="GAF-like_dom_sf"/>
</dbReference>
<sequence length="292" mass="32223">MRQFSLGMRKFSQLLGKCEISFQIFSNIFLICGNDSPKMRNSPYIAAMDSPQTSTIVDRVLHVLAGVARAGKPVSAKQIAAMVQQPVSTVYRHLASLKKWGLLQEHMNSGTFEPGPTGVQLAWGFDQNSNLVSQSREEISSLVQRSGESVGLLVAINGQMVCIAMEESDQPLRCSFTKGRAHPLLKGASAKSLLAFMPRKLQQKLLTDQLGDKPEELAALETQLEEIRRRGYCISESEVDLGVWGVSVPIMTSNGRLEGTITLMAPALRVGNREQELVRMTLESAQRICNRF</sequence>
<dbReference type="Pfam" id="PF01614">
    <property type="entry name" value="IclR_C"/>
    <property type="match status" value="1"/>
</dbReference>
<evidence type="ECO:0000256" key="3">
    <source>
        <dbReference type="ARBA" id="ARBA00023163"/>
    </source>
</evidence>
<dbReference type="CDD" id="cd00090">
    <property type="entry name" value="HTH_ARSR"/>
    <property type="match status" value="1"/>
</dbReference>
<dbReference type="eggNOG" id="COG1414">
    <property type="taxonomic scope" value="Bacteria"/>
</dbReference>
<dbReference type="Proteomes" id="UP000000329">
    <property type="component" value="Chromosome"/>
</dbReference>
<evidence type="ECO:0000313" key="6">
    <source>
        <dbReference type="EMBL" id="ADJ63784.1"/>
    </source>
</evidence>
<dbReference type="GO" id="GO:0003677">
    <property type="term" value="F:DNA binding"/>
    <property type="evidence" value="ECO:0007669"/>
    <property type="project" value="UniProtKB-KW"/>
</dbReference>
<accession>D8IUC2</accession>
<protein>
    <submittedName>
        <fullName evidence="6">Transcription regulator protein</fullName>
    </submittedName>
</protein>
<dbReference type="EMBL" id="CP002039">
    <property type="protein sequence ID" value="ADJ63784.1"/>
    <property type="molecule type" value="Genomic_DNA"/>
</dbReference>
<dbReference type="HOGENOM" id="CLU_062618_4_4_4"/>
<dbReference type="GO" id="GO:0003700">
    <property type="term" value="F:DNA-binding transcription factor activity"/>
    <property type="evidence" value="ECO:0007669"/>
    <property type="project" value="TreeGrafter"/>
</dbReference>
<dbReference type="SUPFAM" id="SSF46785">
    <property type="entry name" value="Winged helix' DNA-binding domain"/>
    <property type="match status" value="1"/>
</dbReference>
<organism evidence="6 7">
    <name type="scientific">Herbaspirillum seropedicae (strain SmR1)</name>
    <dbReference type="NCBI Taxonomy" id="757424"/>
    <lineage>
        <taxon>Bacteria</taxon>
        <taxon>Pseudomonadati</taxon>
        <taxon>Pseudomonadota</taxon>
        <taxon>Betaproteobacteria</taxon>
        <taxon>Burkholderiales</taxon>
        <taxon>Oxalobacteraceae</taxon>
        <taxon>Herbaspirillum</taxon>
    </lineage>
</organism>
<keyword evidence="3" id="KW-0804">Transcription</keyword>
<evidence type="ECO:0000313" key="7">
    <source>
        <dbReference type="Proteomes" id="UP000000329"/>
    </source>
</evidence>
<feature type="domain" description="HTH iclR-type" evidence="4">
    <location>
        <begin position="54"/>
        <end position="116"/>
    </location>
</feature>
<dbReference type="Gene3D" id="3.30.450.40">
    <property type="match status" value="1"/>
</dbReference>
<keyword evidence="2" id="KW-0238">DNA-binding</keyword>
<dbReference type="AlphaFoldDB" id="D8IUC2"/>
<dbReference type="InterPro" id="IPR050707">
    <property type="entry name" value="HTH_MetabolicPath_Reg"/>
</dbReference>
<feature type="domain" description="IclR-ED" evidence="5">
    <location>
        <begin position="117"/>
        <end position="292"/>
    </location>
</feature>
<dbReference type="PROSITE" id="PS51078">
    <property type="entry name" value="ICLR_ED"/>
    <property type="match status" value="1"/>
</dbReference>
<evidence type="ECO:0000256" key="2">
    <source>
        <dbReference type="ARBA" id="ARBA00023125"/>
    </source>
</evidence>
<keyword evidence="7" id="KW-1185">Reference proteome</keyword>
<dbReference type="InterPro" id="IPR005471">
    <property type="entry name" value="Tscrpt_reg_IclR_N"/>
</dbReference>
<keyword evidence="1" id="KW-0805">Transcription regulation</keyword>
<dbReference type="Pfam" id="PF09339">
    <property type="entry name" value="HTH_IclR"/>
    <property type="match status" value="1"/>
</dbReference>
<dbReference type="PANTHER" id="PTHR30136:SF24">
    <property type="entry name" value="HTH-TYPE TRANSCRIPTIONAL REPRESSOR ALLR"/>
    <property type="match status" value="1"/>
</dbReference>
<gene>
    <name evidence="6" type="ordered locus">Hsero_2285</name>
</gene>
<dbReference type="GO" id="GO:0045892">
    <property type="term" value="P:negative regulation of DNA-templated transcription"/>
    <property type="evidence" value="ECO:0007669"/>
    <property type="project" value="TreeGrafter"/>
</dbReference>
<dbReference type="InterPro" id="IPR036388">
    <property type="entry name" value="WH-like_DNA-bd_sf"/>
</dbReference>
<evidence type="ECO:0000259" key="5">
    <source>
        <dbReference type="PROSITE" id="PS51078"/>
    </source>
</evidence>
<dbReference type="PANTHER" id="PTHR30136">
    <property type="entry name" value="HELIX-TURN-HELIX TRANSCRIPTIONAL REGULATOR, ICLR FAMILY"/>
    <property type="match status" value="1"/>
</dbReference>
<proteinExistence type="predicted"/>
<dbReference type="STRING" id="757424.Hsero_2285"/>
<dbReference type="InterPro" id="IPR014757">
    <property type="entry name" value="Tscrpt_reg_IclR_C"/>
</dbReference>
<dbReference type="PROSITE" id="PS51077">
    <property type="entry name" value="HTH_ICLR"/>
    <property type="match status" value="1"/>
</dbReference>
<dbReference type="InterPro" id="IPR036390">
    <property type="entry name" value="WH_DNA-bd_sf"/>
</dbReference>
<evidence type="ECO:0000259" key="4">
    <source>
        <dbReference type="PROSITE" id="PS51077"/>
    </source>
</evidence>
<dbReference type="Gene3D" id="1.10.10.10">
    <property type="entry name" value="Winged helix-like DNA-binding domain superfamily/Winged helix DNA-binding domain"/>
    <property type="match status" value="1"/>
</dbReference>
<name>D8IUC2_HERSS</name>
<evidence type="ECO:0000256" key="1">
    <source>
        <dbReference type="ARBA" id="ARBA00023015"/>
    </source>
</evidence>